<proteinExistence type="predicted"/>
<keyword evidence="2" id="KW-1185">Reference proteome</keyword>
<gene>
    <name evidence="1" type="ORF">ACFSW8_13915</name>
</gene>
<dbReference type="SUPFAM" id="SSF52058">
    <property type="entry name" value="L domain-like"/>
    <property type="match status" value="1"/>
</dbReference>
<protein>
    <submittedName>
        <fullName evidence="1">Leucine-rich repeat domain-containing protein</fullName>
    </submittedName>
</protein>
<dbReference type="Gene3D" id="3.80.10.10">
    <property type="entry name" value="Ribonuclease Inhibitor"/>
    <property type="match status" value="1"/>
</dbReference>
<dbReference type="Pfam" id="PF13306">
    <property type="entry name" value="LRR_5"/>
    <property type="match status" value="1"/>
</dbReference>
<dbReference type="EMBL" id="JBHUJB010000061">
    <property type="protein sequence ID" value="MFD2159999.1"/>
    <property type="molecule type" value="Genomic_DNA"/>
</dbReference>
<dbReference type="Proteomes" id="UP001597389">
    <property type="component" value="Unassembled WGS sequence"/>
</dbReference>
<dbReference type="InterPro" id="IPR053139">
    <property type="entry name" value="Surface_bspA-like"/>
</dbReference>
<sequence length="119" mass="13192">MRSAQHRDYLRLPPRPCQWLFYQLPRTDNCPELTTVHLPSSIKGLGSECFSGCSKLSSIDISNVEYFDEATFSGTSSLTQVTLNATIDEIPVECFLNSGLTSITLPDSVEEIGDRAFRG</sequence>
<dbReference type="RefSeq" id="WP_377178551.1">
    <property type="nucleotide sequence ID" value="NZ_JBHUJB010000061.1"/>
</dbReference>
<reference evidence="2" key="1">
    <citation type="journal article" date="2019" name="Int. J. Syst. Evol. Microbiol.">
        <title>The Global Catalogue of Microorganisms (GCM) 10K type strain sequencing project: providing services to taxonomists for standard genome sequencing and annotation.</title>
        <authorList>
            <consortium name="The Broad Institute Genomics Platform"/>
            <consortium name="The Broad Institute Genome Sequencing Center for Infectious Disease"/>
            <person name="Wu L."/>
            <person name="Ma J."/>
        </authorList>
    </citation>
    <scope>NUCLEOTIDE SEQUENCE [LARGE SCALE GENOMIC DNA]</scope>
    <source>
        <strain evidence="2">CCUG 57942</strain>
    </source>
</reference>
<name>A0ABW4ZDP1_9BACT</name>
<organism evidence="1 2">
    <name type="scientific">Rubritalea tangerina</name>
    <dbReference type="NCBI Taxonomy" id="430798"/>
    <lineage>
        <taxon>Bacteria</taxon>
        <taxon>Pseudomonadati</taxon>
        <taxon>Verrucomicrobiota</taxon>
        <taxon>Verrucomicrobiia</taxon>
        <taxon>Verrucomicrobiales</taxon>
        <taxon>Rubritaleaceae</taxon>
        <taxon>Rubritalea</taxon>
    </lineage>
</organism>
<dbReference type="InterPro" id="IPR026906">
    <property type="entry name" value="LRR_5"/>
</dbReference>
<dbReference type="PANTHER" id="PTHR45661">
    <property type="entry name" value="SURFACE ANTIGEN"/>
    <property type="match status" value="1"/>
</dbReference>
<accession>A0ABW4ZDP1</accession>
<dbReference type="InterPro" id="IPR032675">
    <property type="entry name" value="LRR_dom_sf"/>
</dbReference>
<evidence type="ECO:0000313" key="2">
    <source>
        <dbReference type="Proteomes" id="UP001597389"/>
    </source>
</evidence>
<comment type="caution">
    <text evidence="1">The sequence shown here is derived from an EMBL/GenBank/DDBJ whole genome shotgun (WGS) entry which is preliminary data.</text>
</comment>
<evidence type="ECO:0000313" key="1">
    <source>
        <dbReference type="EMBL" id="MFD2159999.1"/>
    </source>
</evidence>
<dbReference type="PANTHER" id="PTHR45661:SF3">
    <property type="entry name" value="IG-LIKE DOMAIN-CONTAINING PROTEIN"/>
    <property type="match status" value="1"/>
</dbReference>